<keyword evidence="2" id="KW-0808">Transferase</keyword>
<dbReference type="SUPFAM" id="SSF53335">
    <property type="entry name" value="S-adenosyl-L-methionine-dependent methyltransferases"/>
    <property type="match status" value="1"/>
</dbReference>
<dbReference type="Proteomes" id="UP000231632">
    <property type="component" value="Unassembled WGS sequence"/>
</dbReference>
<dbReference type="AlphaFoldDB" id="A0A1L8CN23"/>
<name>A0A1L8CN23_9PROT</name>
<comment type="caution">
    <text evidence="2">The sequence shown here is derived from an EMBL/GenBank/DDBJ whole genome shotgun (WGS) entry which is preliminary data.</text>
</comment>
<dbReference type="GO" id="GO:0008757">
    <property type="term" value="F:S-adenosylmethionine-dependent methyltransferase activity"/>
    <property type="evidence" value="ECO:0007669"/>
    <property type="project" value="InterPro"/>
</dbReference>
<dbReference type="CDD" id="cd02440">
    <property type="entry name" value="AdoMet_MTases"/>
    <property type="match status" value="1"/>
</dbReference>
<dbReference type="Gene3D" id="3.40.50.150">
    <property type="entry name" value="Vaccinia Virus protein VP39"/>
    <property type="match status" value="1"/>
</dbReference>
<dbReference type="GO" id="GO:0032259">
    <property type="term" value="P:methylation"/>
    <property type="evidence" value="ECO:0007669"/>
    <property type="project" value="UniProtKB-KW"/>
</dbReference>
<reference evidence="2 3" key="1">
    <citation type="journal article" date="2017" name="Arch. Microbiol.">
        <title>Mariprofundus micogutta sp. nov., a novel iron-oxidizing zetaproteobacterium isolated from a deep-sea hydrothermal field at the Bayonnaise knoll of the Izu-Ogasawara arc, and a description of Mariprofundales ord. nov. and Zetaproteobacteria classis nov.</title>
        <authorList>
            <person name="Makita H."/>
            <person name="Tanaka E."/>
            <person name="Mitsunobu S."/>
            <person name="Miyazaki M."/>
            <person name="Nunoura T."/>
            <person name="Uematsu K."/>
            <person name="Takaki Y."/>
            <person name="Nishi S."/>
            <person name="Shimamura S."/>
            <person name="Takai K."/>
        </authorList>
    </citation>
    <scope>NUCLEOTIDE SEQUENCE [LARGE SCALE GENOMIC DNA]</scope>
    <source>
        <strain evidence="2 3">ET2</strain>
    </source>
</reference>
<dbReference type="InterPro" id="IPR013216">
    <property type="entry name" value="Methyltransf_11"/>
</dbReference>
<organism evidence="2 3">
    <name type="scientific">Mariprofundus micogutta</name>
    <dbReference type="NCBI Taxonomy" id="1921010"/>
    <lineage>
        <taxon>Bacteria</taxon>
        <taxon>Pseudomonadati</taxon>
        <taxon>Pseudomonadota</taxon>
        <taxon>Candidatius Mariprofundia</taxon>
        <taxon>Mariprofundales</taxon>
        <taxon>Mariprofundaceae</taxon>
        <taxon>Mariprofundus</taxon>
    </lineage>
</organism>
<protein>
    <submittedName>
        <fullName evidence="2">Bifunctional 3-demethylubiquinone-9 3-methyltransferase/ 2-octaprenyl-6-hydroxy phenol methylase</fullName>
    </submittedName>
</protein>
<sequence>MSRHKPVSRFLWQASQKSTLFQWSKKNLKLERAEMEMSMLPLLTQHTKQYSADSSILEIGCGPVCISHSLPHKHKTYLDPLIDDFRRMFPGELPEDGEQLACNAERINKESNSYDIVICLNTLSFSMNPELIVNEVERLLKPGGIFIVEMRTHSALEARLHYWLLRFLPRITRSPRPYYYSLKGIRKTLERHFYINSEQKLKKQILWLPFFKREQRLFVCTPQRKKAVAKSDL</sequence>
<proteinExistence type="predicted"/>
<evidence type="ECO:0000313" key="2">
    <source>
        <dbReference type="EMBL" id="GAV20293.1"/>
    </source>
</evidence>
<dbReference type="InterPro" id="IPR029063">
    <property type="entry name" value="SAM-dependent_MTases_sf"/>
</dbReference>
<feature type="domain" description="Methyltransferase type 11" evidence="1">
    <location>
        <begin position="57"/>
        <end position="148"/>
    </location>
</feature>
<gene>
    <name evidence="2" type="ORF">MMIC_P1258</name>
</gene>
<evidence type="ECO:0000313" key="3">
    <source>
        <dbReference type="Proteomes" id="UP000231632"/>
    </source>
</evidence>
<dbReference type="EMBL" id="BDFD01000009">
    <property type="protein sequence ID" value="GAV20293.1"/>
    <property type="molecule type" value="Genomic_DNA"/>
</dbReference>
<dbReference type="OrthoDB" id="8153637at2"/>
<dbReference type="Pfam" id="PF08241">
    <property type="entry name" value="Methyltransf_11"/>
    <property type="match status" value="1"/>
</dbReference>
<accession>A0A1L8CN23</accession>
<keyword evidence="2" id="KW-0489">Methyltransferase</keyword>
<keyword evidence="2" id="KW-0830">Ubiquinone</keyword>
<dbReference type="RefSeq" id="WP_072659616.1">
    <property type="nucleotide sequence ID" value="NZ_BDFD01000009.1"/>
</dbReference>
<dbReference type="STRING" id="1921010.MMIC_P1258"/>
<keyword evidence="3" id="KW-1185">Reference proteome</keyword>
<evidence type="ECO:0000259" key="1">
    <source>
        <dbReference type="Pfam" id="PF08241"/>
    </source>
</evidence>